<feature type="domain" description="STAS" evidence="3">
    <location>
        <begin position="6"/>
        <end position="105"/>
    </location>
</feature>
<comment type="caution">
    <text evidence="4">The sequence shown here is derived from an EMBL/GenBank/DDBJ whole genome shotgun (WGS) entry which is preliminary data.</text>
</comment>
<evidence type="ECO:0000259" key="3">
    <source>
        <dbReference type="PROSITE" id="PS50801"/>
    </source>
</evidence>
<dbReference type="STRING" id="525254.HMPREF0072_1166"/>
<protein>
    <recommendedName>
        <fullName evidence="2">Anti-sigma factor antagonist</fullName>
    </recommendedName>
</protein>
<comment type="similarity">
    <text evidence="1 2">Belongs to the anti-sigma-factor antagonist family.</text>
</comment>
<dbReference type="Gene3D" id="3.30.750.24">
    <property type="entry name" value="STAS domain"/>
    <property type="match status" value="1"/>
</dbReference>
<accession>C2BFP6</accession>
<dbReference type="SUPFAM" id="SSF52091">
    <property type="entry name" value="SpoIIaa-like"/>
    <property type="match status" value="1"/>
</dbReference>
<dbReference type="Proteomes" id="UP000005984">
    <property type="component" value="Unassembled WGS sequence"/>
</dbReference>
<dbReference type="eggNOG" id="COG1366">
    <property type="taxonomic scope" value="Bacteria"/>
</dbReference>
<evidence type="ECO:0000313" key="4">
    <source>
        <dbReference type="EMBL" id="EEI86333.1"/>
    </source>
</evidence>
<organism evidence="4 5">
    <name type="scientific">Anaerococcus lactolyticus ATCC 51172</name>
    <dbReference type="NCBI Taxonomy" id="525254"/>
    <lineage>
        <taxon>Bacteria</taxon>
        <taxon>Bacillati</taxon>
        <taxon>Bacillota</taxon>
        <taxon>Tissierellia</taxon>
        <taxon>Tissierellales</taxon>
        <taxon>Peptoniphilaceae</taxon>
        <taxon>Anaerococcus</taxon>
    </lineage>
</organism>
<dbReference type="GO" id="GO:0043856">
    <property type="term" value="F:anti-sigma factor antagonist activity"/>
    <property type="evidence" value="ECO:0007669"/>
    <property type="project" value="InterPro"/>
</dbReference>
<name>C2BFP6_9FIRM</name>
<dbReference type="CDD" id="cd07043">
    <property type="entry name" value="STAS_anti-anti-sigma_factors"/>
    <property type="match status" value="1"/>
</dbReference>
<dbReference type="InterPro" id="IPR002645">
    <property type="entry name" value="STAS_dom"/>
</dbReference>
<dbReference type="InterPro" id="IPR036513">
    <property type="entry name" value="STAS_dom_sf"/>
</dbReference>
<dbReference type="AlphaFoldDB" id="C2BFP6"/>
<dbReference type="PROSITE" id="PS50801">
    <property type="entry name" value="STAS"/>
    <property type="match status" value="1"/>
</dbReference>
<evidence type="ECO:0000256" key="2">
    <source>
        <dbReference type="RuleBase" id="RU003749"/>
    </source>
</evidence>
<sequence length="105" mass="12389">MRKKMFESKIYDKDKFLLVELKGDLDIYAEDEFRSFIEKEIEPVDKDLLIDIKDLDYLDSTGLGLFMKIYKISQARAKSVSIINPKENILKLFKITDLTEVFNME</sequence>
<dbReference type="Pfam" id="PF01740">
    <property type="entry name" value="STAS"/>
    <property type="match status" value="1"/>
</dbReference>
<dbReference type="InterPro" id="IPR003658">
    <property type="entry name" value="Anti-sigma_ant"/>
</dbReference>
<evidence type="ECO:0000313" key="5">
    <source>
        <dbReference type="Proteomes" id="UP000005984"/>
    </source>
</evidence>
<evidence type="ECO:0000256" key="1">
    <source>
        <dbReference type="ARBA" id="ARBA00009013"/>
    </source>
</evidence>
<dbReference type="PANTHER" id="PTHR33495:SF2">
    <property type="entry name" value="ANTI-SIGMA FACTOR ANTAGONIST TM_1081-RELATED"/>
    <property type="match status" value="1"/>
</dbReference>
<reference evidence="4 5" key="1">
    <citation type="submission" date="2008-10" db="EMBL/GenBank/DDBJ databases">
        <authorList>
            <person name="Qin X."/>
            <person name="Bachman B."/>
            <person name="Battles P."/>
            <person name="Bell A."/>
            <person name="Bess C."/>
            <person name="Bickham C."/>
            <person name="Chaboub L."/>
            <person name="Chen D."/>
            <person name="Coyle M."/>
            <person name="Deiros D.R."/>
            <person name="Dinh H."/>
            <person name="Forbes L."/>
            <person name="Fowler G."/>
            <person name="Francisco L."/>
            <person name="Fu Q."/>
            <person name="Gubbala S."/>
            <person name="Hale W."/>
            <person name="Han Y."/>
            <person name="Hemphill L."/>
            <person name="Highlander S.K."/>
            <person name="Hirani K."/>
            <person name="Hogues M."/>
            <person name="Jackson L."/>
            <person name="Jakkamsetti A."/>
            <person name="Javaid M."/>
            <person name="Jiang H."/>
            <person name="Korchina V."/>
            <person name="Kovar C."/>
            <person name="Lara F."/>
            <person name="Lee S."/>
            <person name="Mata R."/>
            <person name="Mathew T."/>
            <person name="Moen C."/>
            <person name="Morales K."/>
            <person name="Munidasa M."/>
            <person name="Nazareth L."/>
            <person name="Ngo R."/>
            <person name="Nguyen L."/>
            <person name="Okwuonu G."/>
            <person name="Ongeri F."/>
            <person name="Patil S."/>
            <person name="Petrosino J."/>
            <person name="Pham C."/>
            <person name="Pham P."/>
            <person name="Pu L.-L."/>
            <person name="Puazo M."/>
            <person name="Raj R."/>
            <person name="Reid J."/>
            <person name="Rouhana J."/>
            <person name="Saada N."/>
            <person name="Shang Y."/>
            <person name="Simmons D."/>
            <person name="Thornton R."/>
            <person name="Warren J."/>
            <person name="Weissenberger G."/>
            <person name="Zhang J."/>
            <person name="Zhang L."/>
            <person name="Zhou C."/>
            <person name="Zhu D."/>
            <person name="Muzny D."/>
            <person name="Worley K."/>
            <person name="Gibbs R."/>
        </authorList>
    </citation>
    <scope>NUCLEOTIDE SEQUENCE [LARGE SCALE GENOMIC DNA]</scope>
    <source>
        <strain evidence="4 5">ATCC 51172</strain>
    </source>
</reference>
<gene>
    <name evidence="4" type="ORF">HMPREF0072_1166</name>
</gene>
<dbReference type="HOGENOM" id="CLU_115403_9_4_9"/>
<keyword evidence="5" id="KW-1185">Reference proteome</keyword>
<dbReference type="NCBIfam" id="TIGR00377">
    <property type="entry name" value="ant_ant_sig"/>
    <property type="match status" value="1"/>
</dbReference>
<proteinExistence type="inferred from homology"/>
<dbReference type="EMBL" id="ABYO01000196">
    <property type="protein sequence ID" value="EEI86333.1"/>
    <property type="molecule type" value="Genomic_DNA"/>
</dbReference>
<dbReference type="PANTHER" id="PTHR33495">
    <property type="entry name" value="ANTI-SIGMA FACTOR ANTAGONIST TM_1081-RELATED-RELATED"/>
    <property type="match status" value="1"/>
</dbReference>